<dbReference type="RefSeq" id="WP_166063205.1">
    <property type="nucleotide sequence ID" value="NZ_CP049889.1"/>
</dbReference>
<reference evidence="1 2" key="1">
    <citation type="journal article" date="2017" name="Int. J. Syst. Evol. Microbiol.">
        <title>Jeotgalibaca porci sp. nov. and Jeotgalibaca arthritidis sp. nov., isolated from pigs, and emended description of the genus Jeotgalibaca.</title>
        <authorList>
            <person name="Zamora L."/>
            <person name="Perez-Sancho M."/>
            <person name="Dominguez L."/>
            <person name="Fernandez-Garayzabal J.F."/>
            <person name="Vela A.I."/>
        </authorList>
    </citation>
    <scope>NUCLEOTIDE SEQUENCE [LARGE SCALE GENOMIC DNA]</scope>
    <source>
        <strain evidence="1 2">CCUG 69148</strain>
    </source>
</reference>
<organism evidence="1 2">
    <name type="scientific">Jeotgalibaca porci</name>
    <dbReference type="NCBI Taxonomy" id="1868793"/>
    <lineage>
        <taxon>Bacteria</taxon>
        <taxon>Bacillati</taxon>
        <taxon>Bacillota</taxon>
        <taxon>Bacilli</taxon>
        <taxon>Lactobacillales</taxon>
        <taxon>Carnobacteriaceae</taxon>
        <taxon>Jeotgalibaca</taxon>
    </lineage>
</organism>
<sequence length="181" mass="20320">MKLEWNRTALIIVFSMVTLALGSFAYGQLYVMTPLKEQTEVVANTVDDQKALLVAYPPDEALLKEKKTEYDATQPFLPEGEKVNNDVVALEKAAGKSNVKVTSFARSTEPEAIEGMDPRYRASVYEVTLTSASPDNMINLLEELTTMERVWNIQAFHFEKDTQEAYSGSFSVTFYSHDATE</sequence>
<dbReference type="Gene3D" id="3.30.70.60">
    <property type="match status" value="1"/>
</dbReference>
<accession>A0A6G7WIS3</accession>
<dbReference type="Proteomes" id="UP000501830">
    <property type="component" value="Chromosome"/>
</dbReference>
<evidence type="ECO:0000313" key="1">
    <source>
        <dbReference type="EMBL" id="QIK52142.1"/>
    </source>
</evidence>
<protein>
    <recommendedName>
        <fullName evidence="3">Type 4a pilus biogenesis protein PilO</fullName>
    </recommendedName>
</protein>
<dbReference type="EMBL" id="CP049889">
    <property type="protein sequence ID" value="QIK52142.1"/>
    <property type="molecule type" value="Genomic_DNA"/>
</dbReference>
<name>A0A6G7WIS3_9LACT</name>
<evidence type="ECO:0008006" key="3">
    <source>
        <dbReference type="Google" id="ProtNLM"/>
    </source>
</evidence>
<dbReference type="AlphaFoldDB" id="A0A6G7WIS3"/>
<dbReference type="GeneID" id="94553400"/>
<proteinExistence type="predicted"/>
<dbReference type="InterPro" id="IPR014717">
    <property type="entry name" value="Transl_elong_EF1B/ribsomal_bS6"/>
</dbReference>
<gene>
    <name evidence="1" type="ORF">G7058_08905</name>
</gene>
<evidence type="ECO:0000313" key="2">
    <source>
        <dbReference type="Proteomes" id="UP000501830"/>
    </source>
</evidence>
<dbReference type="KEGG" id="jpo:G7058_08905"/>
<keyword evidence="2" id="KW-1185">Reference proteome</keyword>